<feature type="region of interest" description="Disordered" evidence="1">
    <location>
        <begin position="247"/>
        <end position="280"/>
    </location>
</feature>
<dbReference type="Proteomes" id="UP001147700">
    <property type="component" value="Unassembled WGS sequence"/>
</dbReference>
<proteinExistence type="predicted"/>
<organism evidence="3 4">
    <name type="scientific">Solirubrobacter deserti</name>
    <dbReference type="NCBI Taxonomy" id="2282478"/>
    <lineage>
        <taxon>Bacteria</taxon>
        <taxon>Bacillati</taxon>
        <taxon>Actinomycetota</taxon>
        <taxon>Thermoleophilia</taxon>
        <taxon>Solirubrobacterales</taxon>
        <taxon>Solirubrobacteraceae</taxon>
        <taxon>Solirubrobacter</taxon>
    </lineage>
</organism>
<gene>
    <name evidence="3" type="ORF">OJ962_17515</name>
</gene>
<dbReference type="EMBL" id="JAPCID010000023">
    <property type="protein sequence ID" value="MDA0139305.1"/>
    <property type="molecule type" value="Genomic_DNA"/>
</dbReference>
<comment type="caution">
    <text evidence="3">The sequence shown here is derived from an EMBL/GenBank/DDBJ whole genome shotgun (WGS) entry which is preliminary data.</text>
</comment>
<name>A0ABT4RL82_9ACTN</name>
<feature type="chain" id="PRO_5045209852" evidence="2">
    <location>
        <begin position="22"/>
        <end position="454"/>
    </location>
</feature>
<sequence length="454" mass="47488">MLVAAALAGATVFAVPAGAGAQIDGAPLNVIADGLGGIQIRQDGIAAGLFYDPDENPGHAGLEIKEGPNHYPLESGFDAAPGRTRLSGPTLADGGATKLLASVYTVGPNLRVTETISYTDNVPQVNIAYDIENVSTAPTSLRAGALADLYVGNNDSGNGAIAATPPRFVGGREETSGLVYGLQEVTPWRAYQEGDFEAVFANFAADGLNNTVDSAAPDNGVGVEFALDNLAPGERRTIDVRWLLASPAPPGTVTPPAPSGNGNPGAAAPEIEQLPPPVTGKTVNVSVRRGRIFIKIPPSKTFVELKGAMQIPVGATIDATRGRVNLVSTTGTGDQTQLAWFYDGVFKVGQTRGAKPITDLALAEALAKCPKRSGGRASAAQKKKKTRKLWGEGKGAFRTSGKYSSATVRGTKWLVTDRCDGTLTRVTQGSVLVRDFKRKRNVVVRAGKQYLARR</sequence>
<evidence type="ECO:0000256" key="1">
    <source>
        <dbReference type="SAM" id="MobiDB-lite"/>
    </source>
</evidence>
<feature type="signal peptide" evidence="2">
    <location>
        <begin position="1"/>
        <end position="21"/>
    </location>
</feature>
<dbReference type="RefSeq" id="WP_202956579.1">
    <property type="nucleotide sequence ID" value="NZ_JAPCID010000023.1"/>
</dbReference>
<accession>A0ABT4RL82</accession>
<feature type="compositionally biased region" description="Pro residues" evidence="1">
    <location>
        <begin position="247"/>
        <end position="258"/>
    </location>
</feature>
<protein>
    <submittedName>
        <fullName evidence="3">Uncharacterized protein</fullName>
    </submittedName>
</protein>
<evidence type="ECO:0000256" key="2">
    <source>
        <dbReference type="SAM" id="SignalP"/>
    </source>
</evidence>
<evidence type="ECO:0000313" key="4">
    <source>
        <dbReference type="Proteomes" id="UP001147700"/>
    </source>
</evidence>
<keyword evidence="4" id="KW-1185">Reference proteome</keyword>
<feature type="compositionally biased region" description="Low complexity" evidence="1">
    <location>
        <begin position="259"/>
        <end position="269"/>
    </location>
</feature>
<evidence type="ECO:0000313" key="3">
    <source>
        <dbReference type="EMBL" id="MDA0139305.1"/>
    </source>
</evidence>
<reference evidence="3" key="1">
    <citation type="submission" date="2022-10" db="EMBL/GenBank/DDBJ databases">
        <title>The WGS of Solirubrobacter sp. CPCC 204708.</title>
        <authorList>
            <person name="Jiang Z."/>
        </authorList>
    </citation>
    <scope>NUCLEOTIDE SEQUENCE</scope>
    <source>
        <strain evidence="3">CPCC 204708</strain>
    </source>
</reference>
<keyword evidence="2" id="KW-0732">Signal</keyword>